<evidence type="ECO:0000256" key="3">
    <source>
        <dbReference type="ARBA" id="ARBA00011952"/>
    </source>
</evidence>
<dbReference type="GO" id="GO:0005737">
    <property type="term" value="C:cytoplasm"/>
    <property type="evidence" value="ECO:0007669"/>
    <property type="project" value="InterPro"/>
</dbReference>
<keyword evidence="4" id="KW-0312">Gluconeogenesis</keyword>
<proteinExistence type="inferred from homology"/>
<evidence type="ECO:0000256" key="5">
    <source>
        <dbReference type="ARBA" id="ARBA00023152"/>
    </source>
</evidence>
<dbReference type="EC" id="5.3.1.9" evidence="3"/>
<dbReference type="SUPFAM" id="SSF51182">
    <property type="entry name" value="RmlC-like cupins"/>
    <property type="match status" value="1"/>
</dbReference>
<protein>
    <recommendedName>
        <fullName evidence="3">glucose-6-phosphate isomerase</fullName>
        <ecNumber evidence="3">5.3.1.9</ecNumber>
    </recommendedName>
</protein>
<dbReference type="InterPro" id="IPR010551">
    <property type="entry name" value="G6P_isomerase_prok"/>
</dbReference>
<keyword evidence="5" id="KW-0324">Glycolysis</keyword>
<comment type="caution">
    <text evidence="8">The sequence shown here is derived from an EMBL/GenBank/DDBJ whole genome shotgun (WGS) entry which is preliminary data.</text>
</comment>
<evidence type="ECO:0000256" key="1">
    <source>
        <dbReference type="ARBA" id="ARBA00004926"/>
    </source>
</evidence>
<organism evidence="8 9">
    <name type="scientific">Candidatus Staskawiczbacteria bacterium RIFOXYB1_FULL_37_44</name>
    <dbReference type="NCBI Taxonomy" id="1802223"/>
    <lineage>
        <taxon>Bacteria</taxon>
        <taxon>Candidatus Staskawicziibacteriota</taxon>
    </lineage>
</organism>
<reference evidence="8 9" key="1">
    <citation type="journal article" date="2016" name="Nat. Commun.">
        <title>Thousands of microbial genomes shed light on interconnected biogeochemical processes in an aquifer system.</title>
        <authorList>
            <person name="Anantharaman K."/>
            <person name="Brown C.T."/>
            <person name="Hug L.A."/>
            <person name="Sharon I."/>
            <person name="Castelle C.J."/>
            <person name="Probst A.J."/>
            <person name="Thomas B.C."/>
            <person name="Singh A."/>
            <person name="Wilkins M.J."/>
            <person name="Karaoz U."/>
            <person name="Brodie E.L."/>
            <person name="Williams K.H."/>
            <person name="Hubbard S.S."/>
            <person name="Banfield J.F."/>
        </authorList>
    </citation>
    <scope>NUCLEOTIDE SEQUENCE [LARGE SCALE GENOMIC DNA]</scope>
</reference>
<dbReference type="STRING" id="1802223.A2358_03460"/>
<dbReference type="GO" id="GO:0006096">
    <property type="term" value="P:glycolytic process"/>
    <property type="evidence" value="ECO:0007669"/>
    <property type="project" value="UniProtKB-UniPathway"/>
</dbReference>
<name>A0A1G2IUS5_9BACT</name>
<evidence type="ECO:0000256" key="2">
    <source>
        <dbReference type="ARBA" id="ARBA00006542"/>
    </source>
</evidence>
<dbReference type="Proteomes" id="UP000178650">
    <property type="component" value="Unassembled WGS sequence"/>
</dbReference>
<dbReference type="AlphaFoldDB" id="A0A1G2IUS5"/>
<comment type="similarity">
    <text evidence="2">Belongs to the archaeal-type GPI family.</text>
</comment>
<comment type="catalytic activity">
    <reaction evidence="6">
        <text>alpha-D-glucose 6-phosphate = beta-D-fructose 6-phosphate</text>
        <dbReference type="Rhea" id="RHEA:11816"/>
        <dbReference type="ChEBI" id="CHEBI:57634"/>
        <dbReference type="ChEBI" id="CHEBI:58225"/>
        <dbReference type="EC" id="5.3.1.9"/>
    </reaction>
</comment>
<dbReference type="EMBL" id="MHPJ01000018">
    <property type="protein sequence ID" value="OGZ78535.1"/>
    <property type="molecule type" value="Genomic_DNA"/>
</dbReference>
<dbReference type="InterPro" id="IPR014710">
    <property type="entry name" value="RmlC-like_jellyroll"/>
</dbReference>
<dbReference type="UniPathway" id="UPA00109">
    <property type="reaction ID" value="UER00181"/>
</dbReference>
<dbReference type="CDD" id="cd02218">
    <property type="entry name" value="cupin_PGI"/>
    <property type="match status" value="1"/>
</dbReference>
<comment type="pathway">
    <text evidence="1">Carbohydrate degradation; glycolysis; D-glyceraldehyde 3-phosphate and glycerone phosphate from D-glucose: step 2/4.</text>
</comment>
<evidence type="ECO:0000256" key="4">
    <source>
        <dbReference type="ARBA" id="ARBA00022432"/>
    </source>
</evidence>
<dbReference type="GO" id="GO:0004347">
    <property type="term" value="F:glucose-6-phosphate isomerase activity"/>
    <property type="evidence" value="ECO:0007669"/>
    <property type="project" value="UniProtKB-EC"/>
</dbReference>
<sequence length="194" mass="22030">MEIDLSKLTPDVRKLNDMREVLADQDLYFMYRKIKQENGLNHNITVIPAKMIGNEFIKTAGHAHMGPQQEIYTVLEGEAIFLMQKTNGENVEDVYAVKARNGESAIIPSFYGHVTINPSATQDLKTGDWSSETTKSDYSLFKKLSGACYYYLESGPASGEAQWIKNPNYKNIPELRFEEPLKSVPENLDFLKQN</sequence>
<evidence type="ECO:0000313" key="8">
    <source>
        <dbReference type="EMBL" id="OGZ78535.1"/>
    </source>
</evidence>
<dbReference type="Gene3D" id="2.60.120.10">
    <property type="entry name" value="Jelly Rolls"/>
    <property type="match status" value="1"/>
</dbReference>
<dbReference type="InterPro" id="IPR011051">
    <property type="entry name" value="RmlC_Cupin_sf"/>
</dbReference>
<dbReference type="Pfam" id="PF06560">
    <property type="entry name" value="GPI"/>
    <property type="match status" value="1"/>
</dbReference>
<evidence type="ECO:0000256" key="6">
    <source>
        <dbReference type="ARBA" id="ARBA00029321"/>
    </source>
</evidence>
<evidence type="ECO:0000313" key="9">
    <source>
        <dbReference type="Proteomes" id="UP000178650"/>
    </source>
</evidence>
<evidence type="ECO:0000259" key="7">
    <source>
        <dbReference type="Pfam" id="PF06560"/>
    </source>
</evidence>
<accession>A0A1G2IUS5</accession>
<gene>
    <name evidence="8" type="ORF">A2358_03460</name>
</gene>
<dbReference type="GO" id="GO:0006094">
    <property type="term" value="P:gluconeogenesis"/>
    <property type="evidence" value="ECO:0007669"/>
    <property type="project" value="UniProtKB-KW"/>
</dbReference>
<feature type="domain" description="Glucose-6-phosphate isomerase prokaryote" evidence="7">
    <location>
        <begin position="8"/>
        <end position="158"/>
    </location>
</feature>